<dbReference type="GO" id="GO:0005975">
    <property type="term" value="P:carbohydrate metabolic process"/>
    <property type="evidence" value="ECO:0007669"/>
    <property type="project" value="InterPro"/>
</dbReference>
<dbReference type="PANTHER" id="PTHR43465:SF1">
    <property type="entry name" value="NON-REDUCING END BETA-L-ARABINOFURANOSIDASE"/>
    <property type="match status" value="1"/>
</dbReference>
<evidence type="ECO:0000259" key="3">
    <source>
        <dbReference type="Pfam" id="PF20736"/>
    </source>
</evidence>
<evidence type="ECO:0000259" key="2">
    <source>
        <dbReference type="Pfam" id="PF07944"/>
    </source>
</evidence>
<comment type="caution">
    <text evidence="5">The sequence shown here is derived from an EMBL/GenBank/DDBJ whole genome shotgun (WGS) entry which is preliminary data.</text>
</comment>
<dbReference type="InterPro" id="IPR049046">
    <property type="entry name" value="Beta-AFase-like_GH127_middle"/>
</dbReference>
<dbReference type="Pfam" id="PF20736">
    <property type="entry name" value="Glyco_hydro127M"/>
    <property type="match status" value="1"/>
</dbReference>
<dbReference type="Pfam" id="PF20737">
    <property type="entry name" value="Glyco_hydro127C"/>
    <property type="match status" value="1"/>
</dbReference>
<sequence>MLTDTSSSPFATMTSLRPRSASITGGGPLARLRGQALAVTIPTMGEIMFDADVAHAYENFLVAAGEVEGTHVGPPFMDGDFYKWLEAAVVADGEAGGESPFSDWIRRAAKAIAAAQQDDGYVHTKTTISERTGGDLRPLQRRMDFETYNFGHLMTLACVHHRMTGDDAYLTLATNVAGYLKSVLDADPATLADCNICPSHYMGLVEVYRATGERQYLELAGALLDLHGGKGREGSDDNQDVLPVRDQRKAVGHSVRANYLYAGMADYVLETGDPQMRTALEAMWDDLIGTKLYLTGGCGALYDGASPDGAQDFWSVTRVHQAYGRAYQLPQTTAYNESCASLGLVMWAWRMLALTGDAKYADEIERVLYNALPAMIGLDGKTYFYTNPLRQVRALPYALRRAGNPTDSTPPPSEQRVRQEFMTACFCCPPNVARFIAELPYYVASQGERDLWVHQYVAGTVAARLAGVDVSVEQTTQYPAEGTVRIDVRAAAPVSGAIRVRIPGWAPGARVTVDGEPADAVENGYAVADRTWTANTIVVELPIRPRLVAAHHFVEEATNQVAVVRGPVVYCVETADLPAGTGIETVYLPRTVELTERAGDGQFTGHVLLEGRAATLPVSVPDGRLFADLGDAAPAPLDVTLVPYAVWGNRGPGEMSVWLPLLH</sequence>
<dbReference type="InterPro" id="IPR049049">
    <property type="entry name" value="Beta-AFase-like_GH127_C"/>
</dbReference>
<accession>A0A4R4RNQ9</accession>
<dbReference type="Proteomes" id="UP000295621">
    <property type="component" value="Unassembled WGS sequence"/>
</dbReference>
<protein>
    <recommendedName>
        <fullName evidence="7">Glycoside hydrolase family 127 protein</fullName>
    </recommendedName>
</protein>
<dbReference type="InterPro" id="IPR049174">
    <property type="entry name" value="Beta-AFase-like"/>
</dbReference>
<feature type="domain" description="Non-reducing end beta-L-arabinofuranosidase-like GH127 catalytic" evidence="2">
    <location>
        <begin position="36"/>
        <end position="439"/>
    </location>
</feature>
<dbReference type="RefSeq" id="WP_131983133.1">
    <property type="nucleotide sequence ID" value="NZ_SMKL01000025.1"/>
</dbReference>
<dbReference type="SUPFAM" id="SSF48208">
    <property type="entry name" value="Six-hairpin glycosidases"/>
    <property type="match status" value="1"/>
</dbReference>
<keyword evidence="6" id="KW-1185">Reference proteome</keyword>
<organism evidence="5 6">
    <name type="scientific">Jiangella ureilytica</name>
    <dbReference type="NCBI Taxonomy" id="2530374"/>
    <lineage>
        <taxon>Bacteria</taxon>
        <taxon>Bacillati</taxon>
        <taxon>Actinomycetota</taxon>
        <taxon>Actinomycetes</taxon>
        <taxon>Jiangellales</taxon>
        <taxon>Jiangellaceae</taxon>
        <taxon>Jiangella</taxon>
    </lineage>
</organism>
<evidence type="ECO:0000313" key="6">
    <source>
        <dbReference type="Proteomes" id="UP000295621"/>
    </source>
</evidence>
<feature type="domain" description="Non-reducing end beta-L-arabinofuranosidase-like GH127 middle" evidence="3">
    <location>
        <begin position="451"/>
        <end position="542"/>
    </location>
</feature>
<feature type="domain" description="Non-reducing end beta-L-arabinofuranosidase-like GH127 C-terminal" evidence="4">
    <location>
        <begin position="545"/>
        <end position="660"/>
    </location>
</feature>
<dbReference type="InterPro" id="IPR008928">
    <property type="entry name" value="6-hairpin_glycosidase_sf"/>
</dbReference>
<evidence type="ECO:0008006" key="7">
    <source>
        <dbReference type="Google" id="ProtNLM"/>
    </source>
</evidence>
<reference evidence="5 6" key="1">
    <citation type="submission" date="2019-02" db="EMBL/GenBank/DDBJ databases">
        <title>Draft genome sequences of novel Actinobacteria.</title>
        <authorList>
            <person name="Sahin N."/>
            <person name="Ay H."/>
            <person name="Saygin H."/>
        </authorList>
    </citation>
    <scope>NUCLEOTIDE SEQUENCE [LARGE SCALE GENOMIC DNA]</scope>
    <source>
        <strain evidence="5 6">KC603</strain>
    </source>
</reference>
<evidence type="ECO:0000313" key="5">
    <source>
        <dbReference type="EMBL" id="TDC51106.1"/>
    </source>
</evidence>
<feature type="compositionally biased region" description="Polar residues" evidence="1">
    <location>
        <begin position="1"/>
        <end position="23"/>
    </location>
</feature>
<feature type="region of interest" description="Disordered" evidence="1">
    <location>
        <begin position="1"/>
        <end position="27"/>
    </location>
</feature>
<evidence type="ECO:0000256" key="1">
    <source>
        <dbReference type="SAM" id="MobiDB-lite"/>
    </source>
</evidence>
<dbReference type="AlphaFoldDB" id="A0A4R4RNQ9"/>
<gene>
    <name evidence="5" type="ORF">E1212_13245</name>
</gene>
<dbReference type="PANTHER" id="PTHR43465">
    <property type="entry name" value="DUF1680 DOMAIN PROTEIN (AFU_ORTHOLOGUE AFUA_1G08910)"/>
    <property type="match status" value="1"/>
</dbReference>
<dbReference type="Pfam" id="PF07944">
    <property type="entry name" value="Beta-AFase-like_GH127_cat"/>
    <property type="match status" value="1"/>
</dbReference>
<name>A0A4R4RNQ9_9ACTN</name>
<dbReference type="EMBL" id="SMKL01000025">
    <property type="protein sequence ID" value="TDC51106.1"/>
    <property type="molecule type" value="Genomic_DNA"/>
</dbReference>
<dbReference type="OrthoDB" id="9757939at2"/>
<dbReference type="InterPro" id="IPR012878">
    <property type="entry name" value="Beta-AFase-like_GH127_cat"/>
</dbReference>
<evidence type="ECO:0000259" key="4">
    <source>
        <dbReference type="Pfam" id="PF20737"/>
    </source>
</evidence>
<proteinExistence type="predicted"/>